<organism evidence="1 2">
    <name type="scientific">Trichoderma cornu-damae</name>
    <dbReference type="NCBI Taxonomy" id="654480"/>
    <lineage>
        <taxon>Eukaryota</taxon>
        <taxon>Fungi</taxon>
        <taxon>Dikarya</taxon>
        <taxon>Ascomycota</taxon>
        <taxon>Pezizomycotina</taxon>
        <taxon>Sordariomycetes</taxon>
        <taxon>Hypocreomycetidae</taxon>
        <taxon>Hypocreales</taxon>
        <taxon>Hypocreaceae</taxon>
        <taxon>Trichoderma</taxon>
    </lineage>
</organism>
<proteinExistence type="predicted"/>
<gene>
    <name evidence="1" type="ORF">Trco_000817</name>
</gene>
<comment type="caution">
    <text evidence="1">The sequence shown here is derived from an EMBL/GenBank/DDBJ whole genome shotgun (WGS) entry which is preliminary data.</text>
</comment>
<reference evidence="1" key="1">
    <citation type="submission" date="2021-08" db="EMBL/GenBank/DDBJ databases">
        <title>Chromosome-Level Trichoderma cornu-damae using Hi-C Data.</title>
        <authorList>
            <person name="Kim C.S."/>
        </authorList>
    </citation>
    <scope>NUCLEOTIDE SEQUENCE</scope>
    <source>
        <strain evidence="1">KA19-0412C</strain>
    </source>
</reference>
<evidence type="ECO:0000313" key="1">
    <source>
        <dbReference type="EMBL" id="KAH6610797.1"/>
    </source>
</evidence>
<evidence type="ECO:0000313" key="2">
    <source>
        <dbReference type="Proteomes" id="UP000827724"/>
    </source>
</evidence>
<dbReference type="AlphaFoldDB" id="A0A9P8QY37"/>
<sequence>MDSLSHNLTGFIHFNAPQDILWPSNPAKIWRIPAVAQVYEPASACTARAALRTRSASTITSGAATSSLLPRGSSMVLTRKRLCLCDHILIFMAMFRHDLVED</sequence>
<keyword evidence="2" id="KW-1185">Reference proteome</keyword>
<dbReference type="EMBL" id="JAIWOZ010000001">
    <property type="protein sequence ID" value="KAH6610797.1"/>
    <property type="molecule type" value="Genomic_DNA"/>
</dbReference>
<name>A0A9P8QY37_9HYPO</name>
<dbReference type="Proteomes" id="UP000827724">
    <property type="component" value="Unassembled WGS sequence"/>
</dbReference>
<protein>
    <submittedName>
        <fullName evidence="1">Uncharacterized protein</fullName>
    </submittedName>
</protein>
<accession>A0A9P8QY37</accession>